<feature type="domain" description="Peptidase M16 N-terminal" evidence="3">
    <location>
        <begin position="14"/>
        <end position="159"/>
    </location>
</feature>
<dbReference type="GO" id="GO:0046872">
    <property type="term" value="F:metal ion binding"/>
    <property type="evidence" value="ECO:0007669"/>
    <property type="project" value="InterPro"/>
</dbReference>
<proteinExistence type="inferred from homology"/>
<feature type="domain" description="Peptidase M16 C-terminal" evidence="4">
    <location>
        <begin position="167"/>
        <end position="338"/>
    </location>
</feature>
<comment type="caution">
    <text evidence="5">The sequence shown here is derived from an EMBL/GenBank/DDBJ whole genome shotgun (WGS) entry which is preliminary data.</text>
</comment>
<dbReference type="InterPro" id="IPR011249">
    <property type="entry name" value="Metalloenz_LuxS/M16"/>
</dbReference>
<dbReference type="GO" id="GO:0004222">
    <property type="term" value="F:metalloendopeptidase activity"/>
    <property type="evidence" value="ECO:0007669"/>
    <property type="project" value="InterPro"/>
</dbReference>
<dbReference type="Proteomes" id="UP000657177">
    <property type="component" value="Unassembled WGS sequence"/>
</dbReference>
<dbReference type="Gene3D" id="3.30.830.10">
    <property type="entry name" value="Metalloenzyme, LuxS/M16 peptidase-like"/>
    <property type="match status" value="2"/>
</dbReference>
<name>A0A8J6I247_9FIRM</name>
<dbReference type="InterPro" id="IPR007863">
    <property type="entry name" value="Peptidase_M16_C"/>
</dbReference>
<organism evidence="5 6">
    <name type="scientific">Capillibacterium thermochitinicola</name>
    <dbReference type="NCBI Taxonomy" id="2699427"/>
    <lineage>
        <taxon>Bacteria</taxon>
        <taxon>Bacillati</taxon>
        <taxon>Bacillota</taxon>
        <taxon>Capillibacterium</taxon>
    </lineage>
</organism>
<keyword evidence="6" id="KW-1185">Reference proteome</keyword>
<reference evidence="5" key="1">
    <citation type="submission" date="2020-06" db="EMBL/GenBank/DDBJ databases">
        <title>Novel chitinolytic bacterium.</title>
        <authorList>
            <person name="Ungkulpasvich U."/>
            <person name="Kosugi A."/>
            <person name="Uke A."/>
        </authorList>
    </citation>
    <scope>NUCLEOTIDE SEQUENCE</scope>
    <source>
        <strain evidence="5">UUS1-1</strain>
    </source>
</reference>
<dbReference type="PROSITE" id="PS00143">
    <property type="entry name" value="INSULINASE"/>
    <property type="match status" value="1"/>
</dbReference>
<gene>
    <name evidence="5" type="ORF">G5B42_08535</name>
</gene>
<evidence type="ECO:0000259" key="4">
    <source>
        <dbReference type="Pfam" id="PF05193"/>
    </source>
</evidence>
<dbReference type="SUPFAM" id="SSF63411">
    <property type="entry name" value="LuxS/MPP-like metallohydrolase"/>
    <property type="match status" value="2"/>
</dbReference>
<evidence type="ECO:0000313" key="5">
    <source>
        <dbReference type="EMBL" id="MBA2133583.1"/>
    </source>
</evidence>
<dbReference type="PANTHER" id="PTHR11851:SF49">
    <property type="entry name" value="MITOCHONDRIAL-PROCESSING PEPTIDASE SUBUNIT ALPHA"/>
    <property type="match status" value="1"/>
</dbReference>
<evidence type="ECO:0000256" key="1">
    <source>
        <dbReference type="ARBA" id="ARBA00007261"/>
    </source>
</evidence>
<dbReference type="RefSeq" id="WP_181340053.1">
    <property type="nucleotide sequence ID" value="NZ_JAAKDE010000016.1"/>
</dbReference>
<dbReference type="GO" id="GO:0006508">
    <property type="term" value="P:proteolysis"/>
    <property type="evidence" value="ECO:0007669"/>
    <property type="project" value="InterPro"/>
</dbReference>
<dbReference type="InterPro" id="IPR011765">
    <property type="entry name" value="Pept_M16_N"/>
</dbReference>
<sequence length="426" mass="48458">MSNRTKLENGLTLVYEHIPSVRSVAIGFWVACGSRNESPAEQGISHLLEHMLFKGTEQRSARKIAETIDAVGGHLNAFTTKEYTCYYVKILDQHLRLGLELLADMVINPLFAPEELEKEKNVILEEVRMYEDNPDELIYDLMVQTLLKDHPLGHPILGTPESILRTSREDLIRFKERFYTPDNSCLAIAGNFEVSRLVEECNAFWRNLRGSFTPGESSPVQTAGTTCLRKKDTEQVHLCIGVPGFHRKHQDRYGLLVLNNLLGGSSSSRLFQELREERGLVYSTGAYYSAFRDTGLFSIYAGTSRKNFPRVLSLIWKELKRLREEPVPTEELNRAKEQIKGNLWLSLENTTNRMTRLAKSELFYGRFIPPEEVLAAVERVTAEDLIRISSDLFQEEQVTLAALGPFQEEDEAVAKGWKNDDATDPD</sequence>
<dbReference type="InterPro" id="IPR050361">
    <property type="entry name" value="MPP/UQCRC_Complex"/>
</dbReference>
<comment type="similarity">
    <text evidence="1 2">Belongs to the peptidase M16 family.</text>
</comment>
<evidence type="ECO:0000259" key="3">
    <source>
        <dbReference type="Pfam" id="PF00675"/>
    </source>
</evidence>
<dbReference type="EMBL" id="JAAKDE010000016">
    <property type="protein sequence ID" value="MBA2133583.1"/>
    <property type="molecule type" value="Genomic_DNA"/>
</dbReference>
<evidence type="ECO:0000313" key="6">
    <source>
        <dbReference type="Proteomes" id="UP000657177"/>
    </source>
</evidence>
<dbReference type="Pfam" id="PF05193">
    <property type="entry name" value="Peptidase_M16_C"/>
    <property type="match status" value="1"/>
</dbReference>
<dbReference type="AlphaFoldDB" id="A0A8J6I247"/>
<dbReference type="InterPro" id="IPR001431">
    <property type="entry name" value="Pept_M16_Zn_BS"/>
</dbReference>
<dbReference type="PANTHER" id="PTHR11851">
    <property type="entry name" value="METALLOPROTEASE"/>
    <property type="match status" value="1"/>
</dbReference>
<accession>A0A8J6I247</accession>
<protein>
    <submittedName>
        <fullName evidence="5">Insulinase family protein</fullName>
    </submittedName>
</protein>
<dbReference type="FunFam" id="3.30.830.10:FF:000008">
    <property type="entry name" value="Mitochondrial-processing peptidase subunit beta"/>
    <property type="match status" value="1"/>
</dbReference>
<dbReference type="Pfam" id="PF00675">
    <property type="entry name" value="Peptidase_M16"/>
    <property type="match status" value="1"/>
</dbReference>
<evidence type="ECO:0000256" key="2">
    <source>
        <dbReference type="RuleBase" id="RU004447"/>
    </source>
</evidence>